<dbReference type="NCBIfam" id="TIGR03604">
    <property type="entry name" value="TOMM_cyclo_SagD"/>
    <property type="match status" value="1"/>
</dbReference>
<dbReference type="Gene3D" id="3.30.40.250">
    <property type="match status" value="1"/>
</dbReference>
<accession>A0A5Q0TWV7</accession>
<evidence type="ECO:0007829" key="3">
    <source>
        <dbReference type="PDB" id="7U58"/>
    </source>
</evidence>
<dbReference type="PANTHER" id="PTHR37809:SF1">
    <property type="entry name" value="RIBOSOMAL PROTEIN S12 METHYLTHIOTRANSFERASE ACCESSORY FACTOR YCAO"/>
    <property type="match status" value="1"/>
</dbReference>
<name>A0A5Q0TWV7_DESSP</name>
<dbReference type="Gene3D" id="3.90.930.60">
    <property type="match status" value="1"/>
</dbReference>
<dbReference type="Pfam" id="PF02624">
    <property type="entry name" value="YcaO"/>
    <property type="match status" value="1"/>
</dbReference>
<organism evidence="2">
    <name type="scientific">Desmonostoc sp. (strain PCC 7906)</name>
    <name type="common">Nostoc sp. (strain PCC 7906)</name>
    <dbReference type="NCBI Taxonomy" id="1181"/>
    <lineage>
        <taxon>Bacteria</taxon>
        <taxon>Bacillati</taxon>
        <taxon>Cyanobacteriota</taxon>
        <taxon>Cyanophyceae</taxon>
        <taxon>Nostocales</taxon>
        <taxon>Nostocaceae</taxon>
        <taxon>Desmonostoc</taxon>
    </lineage>
</organism>
<feature type="domain" description="YcaO" evidence="1">
    <location>
        <begin position="415"/>
        <end position="781"/>
    </location>
</feature>
<dbReference type="NCBIfam" id="TIGR03882">
    <property type="entry name" value="cyclo_dehyd_2"/>
    <property type="match status" value="1"/>
</dbReference>
<dbReference type="Gene3D" id="3.40.50.720">
    <property type="entry name" value="NAD(P)-binding Rossmann-like Domain"/>
    <property type="match status" value="1"/>
</dbReference>
<dbReference type="InterPro" id="IPR027624">
    <property type="entry name" value="TOMM_cyclo_SagD"/>
</dbReference>
<dbReference type="PANTHER" id="PTHR37809">
    <property type="entry name" value="RIBOSOMAL PROTEIN S12 METHYLTHIOTRANSFERASE ACCESSORY FACTOR YCAO"/>
    <property type="match status" value="1"/>
</dbReference>
<keyword evidence="3" id="KW-0002">3D-structure</keyword>
<dbReference type="InterPro" id="IPR035985">
    <property type="entry name" value="Ubiquitin-activating_enz"/>
</dbReference>
<feature type="binding site" evidence="3">
    <location>
        <position position="318"/>
    </location>
    <ligand>
        <name>Zn(2+)</name>
        <dbReference type="ChEBI" id="CHEBI:29105"/>
    </ligand>
</feature>
<keyword evidence="3" id="KW-0862">Zinc</keyword>
<reference evidence="3" key="2">
    <citation type="journal article" date="2023" name="Nat. Chem. Biol.">
        <title>YcaO-mediated ATP-dependent peptidase activity in ribosomal peptide biosynthesis.</title>
        <authorList>
            <person name="Zheng Y."/>
            <person name="Nair S.K."/>
        </authorList>
    </citation>
    <scope>STRUCTURE BY ELECTRON MICROSCOPY (3.10 ANGSTROMS) IN COMPLEX WITH MG(2+) AND ZN(2+)</scope>
</reference>
<feature type="binding site" evidence="3">
    <location>
        <position position="554"/>
    </location>
    <ligand>
        <name>Mg(2+)</name>
        <dbReference type="ChEBI" id="CHEBI:18420"/>
        <label>2</label>
    </ligand>
</feature>
<dbReference type="Pfam" id="PF21084">
    <property type="entry name" value="WHD_DUF4423_like"/>
    <property type="match status" value="1"/>
</dbReference>
<dbReference type="Gene3D" id="3.30.1330.230">
    <property type="match status" value="2"/>
</dbReference>
<dbReference type="AlphaFoldDB" id="A0A5Q0TWV7"/>
<feature type="binding site" evidence="3">
    <location>
        <position position="430"/>
    </location>
    <ligand>
        <name>Mg(2+)</name>
        <dbReference type="ChEBI" id="CHEBI:18420"/>
        <label>1</label>
    </ligand>
</feature>
<feature type="binding site" evidence="3">
    <location>
        <position position="199"/>
    </location>
    <ligand>
        <name>Zn(2+)</name>
        <dbReference type="ChEBI" id="CHEBI:29105"/>
    </ligand>
</feature>
<evidence type="ECO:0000259" key="1">
    <source>
        <dbReference type="PROSITE" id="PS51664"/>
    </source>
</evidence>
<dbReference type="InterPro" id="IPR003776">
    <property type="entry name" value="YcaO-like_dom"/>
</dbReference>
<dbReference type="GO" id="GO:0008641">
    <property type="term" value="F:ubiquitin-like modifier activating enzyme activity"/>
    <property type="evidence" value="ECO:0007669"/>
    <property type="project" value="InterPro"/>
</dbReference>
<protein>
    <submittedName>
        <fullName evidence="2">MusD</fullName>
    </submittedName>
</protein>
<dbReference type="Gene3D" id="3.30.160.660">
    <property type="match status" value="1"/>
</dbReference>
<feature type="binding site" evidence="3">
    <location>
        <position position="321"/>
    </location>
    <ligand>
        <name>Zn(2+)</name>
        <dbReference type="ChEBI" id="CHEBI:29105"/>
    </ligand>
</feature>
<feature type="binding site" evidence="3">
    <location>
        <position position="202"/>
    </location>
    <ligand>
        <name>Zn(2+)</name>
        <dbReference type="ChEBI" id="CHEBI:29105"/>
    </ligand>
</feature>
<evidence type="ECO:0000313" key="2">
    <source>
        <dbReference type="EMBL" id="QGA72585.1"/>
    </source>
</evidence>
<proteinExistence type="evidence at protein level"/>
<dbReference type="InterPro" id="IPR022291">
    <property type="entry name" value="Bacteriocin_synth_cyclodeHase"/>
</dbReference>
<dbReference type="EMBL" id="MK806443">
    <property type="protein sequence ID" value="QGA72585.1"/>
    <property type="molecule type" value="Genomic_DNA"/>
</dbReference>
<dbReference type="NCBIfam" id="TIGR00702">
    <property type="entry name" value="YcaO-type kinase domain"/>
    <property type="match status" value="1"/>
</dbReference>
<sequence length="781" mass="88483">MKILQIKPHFRAEIIEPKHVYLLSESSTHALTGELYCQLIPLLNGNYTVDEIINKLQVDPSHIDYALERLQARGYITEAIPQLTPEAVAFWGLLKVEPQVAYQCLQQTQVYVSSVVNLPTQPLITALEEVGIKAINWDGELQEFPPHSLLVVLTDDYLQPQLNKINQIALKANQPWLLIKPVGTILWLGPIFQPQITGCWECLAQRLRVNREVEASVLRQKNSSLQLSPSQELNSSVLQSNGNGVKSEVIECLPPPAAVIPSTLQTALHLATTEIAKWIVKQGVEDTTPFPTLEGKVITFDQRNLDLQTHILSLRPQCPSCGNPNLLTERAFQPLVLSSRKKQFTSDGGHRAFSPDQTVNRYQHLISPITGVVTSLVRASDPNDSLNHTYNAVHSFVIASNIGRMRRYLKHKSSGKGKTDSQSKASGFCEAIERYSGVYQGDEPRISATLAELGEKAIHPARCSLFSSEQYEYREEFNRRGGVFDWIPQPFDETKVIEWTPVWSLTEQTHKYIPTAYCYYGYPLPEDHEFCRANSNGDATGNTLEEAIIQGFFEIVERDSVAIWWYNRLKRPAVDLASFNEPYLLEVQDLYRSNNRDLWVIDITADLDIPTFVAVSYLKDNKHQTILLGFGTHFDPKIAILRAVTEVNQIAFTCDGVEVTKEFVEMREWFKKATIENQPYLVPDSTVPAKVYQDYQQRWSDDIYEDVMTCVEISKNAGLETLVLDKTRPDIGLNVAKVIVPEMPHYWLRMGAKRIYDVPVKMGWLSTPLTEEQMNPISVPI</sequence>
<dbReference type="SUPFAM" id="SSF69572">
    <property type="entry name" value="Activating enzymes of the ubiquitin-like proteins"/>
    <property type="match status" value="1"/>
</dbReference>
<dbReference type="SMR" id="A0A5Q0TWV7"/>
<reference evidence="2" key="1">
    <citation type="journal article" date="2019" name="ACS Chem. Biol.">
        <title>Biosynthesis of the bis-prenylated alkaloids muscoride A and B.</title>
        <authorList>
            <person name="Mattila A."/>
            <person name="Andsten R.M."/>
            <person name="Jumppanen M."/>
            <person name="Assante M."/>
            <person name="Jokela J."/>
            <person name="Wahlsten M."/>
            <person name="Mikula K.M."/>
            <person name="Sigindere C."/>
            <person name="Kwak D.H."/>
            <person name="Gugger M."/>
            <person name="Koskela H."/>
            <person name="Sivonen K."/>
            <person name="Liu X."/>
            <person name="Yli-Kauhaluoma J."/>
            <person name="Iwai H."/>
            <person name="Fewer D.P."/>
        </authorList>
    </citation>
    <scope>NUCLEOTIDE SEQUENCE</scope>
    <source>
        <strain evidence="2">PCC 7906</strain>
    </source>
</reference>
<gene>
    <name evidence="2" type="primary">musD</name>
</gene>
<dbReference type="InterPro" id="IPR049274">
    <property type="entry name" value="LynD/TruD_wHTH-like"/>
</dbReference>
<feature type="binding site" evidence="3">
    <location>
        <position position="433"/>
    </location>
    <ligand>
        <name>Mg(2+)</name>
        <dbReference type="ChEBI" id="CHEBI:18420"/>
        <label>2</label>
    </ligand>
</feature>
<dbReference type="EMDB" id="EMD-26344"/>
<dbReference type="PDB" id="7U58">
    <property type="method" value="EM"/>
    <property type="resolution" value="3.10 A"/>
    <property type="chains" value="A/B=1-781"/>
</dbReference>
<dbReference type="PROSITE" id="PS51664">
    <property type="entry name" value="YCAO"/>
    <property type="match status" value="1"/>
</dbReference>
<keyword evidence="3" id="KW-0479">Metal-binding</keyword>